<keyword evidence="1" id="KW-0472">Membrane</keyword>
<dbReference type="EMBL" id="JAZHFV010000011">
    <property type="protein sequence ID" value="MEX4010322.1"/>
    <property type="molecule type" value="Genomic_DNA"/>
</dbReference>
<comment type="caution">
    <text evidence="2">The sequence shown here is derived from an EMBL/GenBank/DDBJ whole genome shotgun (WGS) entry which is preliminary data.</text>
</comment>
<sequence length="85" mass="9353">MTLISLTLLTIQSVVFLAWIALAFRWLFALRADAVAESGTALPGPRWAIRAFRGGLVAKCYARDRLWLGILTLILLGLSLILSLL</sequence>
<keyword evidence="1" id="KW-1133">Transmembrane helix</keyword>
<organism evidence="2 3">
    <name type="scientific">Neoaquamicrobium sediminum</name>
    <dbReference type="NCBI Taxonomy" id="1849104"/>
    <lineage>
        <taxon>Bacteria</taxon>
        <taxon>Pseudomonadati</taxon>
        <taxon>Pseudomonadota</taxon>
        <taxon>Alphaproteobacteria</taxon>
        <taxon>Hyphomicrobiales</taxon>
        <taxon>Phyllobacteriaceae</taxon>
        <taxon>Neoaquamicrobium</taxon>
    </lineage>
</organism>
<keyword evidence="1" id="KW-0812">Transmembrane</keyword>
<name>A0ABV3X045_9HYPH</name>
<evidence type="ECO:0000256" key="1">
    <source>
        <dbReference type="SAM" id="Phobius"/>
    </source>
</evidence>
<gene>
    <name evidence="2" type="ORF">V1479_23670</name>
</gene>
<dbReference type="RefSeq" id="WP_368805033.1">
    <property type="nucleotide sequence ID" value="NZ_JAZHFV010000011.1"/>
</dbReference>
<evidence type="ECO:0000313" key="3">
    <source>
        <dbReference type="Proteomes" id="UP001559025"/>
    </source>
</evidence>
<feature type="transmembrane region" description="Helical" evidence="1">
    <location>
        <begin position="66"/>
        <end position="84"/>
    </location>
</feature>
<protein>
    <submittedName>
        <fullName evidence="2">Uncharacterized protein</fullName>
    </submittedName>
</protein>
<proteinExistence type="predicted"/>
<dbReference type="Proteomes" id="UP001559025">
    <property type="component" value="Unassembled WGS sequence"/>
</dbReference>
<keyword evidence="3" id="KW-1185">Reference proteome</keyword>
<feature type="transmembrane region" description="Helical" evidence="1">
    <location>
        <begin position="6"/>
        <end position="28"/>
    </location>
</feature>
<accession>A0ABV3X045</accession>
<evidence type="ECO:0000313" key="2">
    <source>
        <dbReference type="EMBL" id="MEX4010322.1"/>
    </source>
</evidence>
<reference evidence="2 3" key="1">
    <citation type="submission" date="2024-01" db="EMBL/GenBank/DDBJ databases">
        <title>New evidence supports the origin of RcGTA from prophage.</title>
        <authorList>
            <person name="Xu Y."/>
            <person name="Liu B."/>
            <person name="Chen F."/>
        </authorList>
    </citation>
    <scope>NUCLEOTIDE SEQUENCE [LARGE SCALE GENOMIC DNA]</scope>
    <source>
        <strain evidence="2 3">CBW1107-2</strain>
    </source>
</reference>